<dbReference type="PROSITE" id="PS51819">
    <property type="entry name" value="VOC"/>
    <property type="match status" value="1"/>
</dbReference>
<comment type="pathway">
    <text evidence="1">Aromatic compound metabolism; 3,4-dihydroxybenzoate biosynthesis.</text>
</comment>
<feature type="binding site" evidence="1">
    <location>
        <position position="244"/>
    </location>
    <ligand>
        <name>a divalent metal cation</name>
        <dbReference type="ChEBI" id="CHEBI:60240"/>
        <note>catalytic</note>
    </ligand>
</feature>
<name>A0ABN2QRL6_9ACTN</name>
<dbReference type="SUPFAM" id="SSF54593">
    <property type="entry name" value="Glyoxalase/Bleomycin resistance protein/Dihydroxybiphenyl dioxygenase"/>
    <property type="match status" value="1"/>
</dbReference>
<reference evidence="3 4" key="1">
    <citation type="journal article" date="2019" name="Int. J. Syst. Evol. Microbiol.">
        <title>The Global Catalogue of Microorganisms (GCM) 10K type strain sequencing project: providing services to taxonomists for standard genome sequencing and annotation.</title>
        <authorList>
            <consortium name="The Broad Institute Genomics Platform"/>
            <consortium name="The Broad Institute Genome Sequencing Center for Infectious Disease"/>
            <person name="Wu L."/>
            <person name="Ma J."/>
        </authorList>
    </citation>
    <scope>NUCLEOTIDE SEQUENCE [LARGE SCALE GENOMIC DNA]</scope>
    <source>
        <strain evidence="3 4">JCM 15309</strain>
    </source>
</reference>
<dbReference type="Gene3D" id="3.20.20.150">
    <property type="entry name" value="Divalent-metal-dependent TIM barrel enzymes"/>
    <property type="match status" value="1"/>
</dbReference>
<comment type="cofactor">
    <cofactor evidence="1">
        <name>a divalent metal cation</name>
        <dbReference type="ChEBI" id="CHEBI:60240"/>
    </cofactor>
</comment>
<comment type="function">
    <text evidence="1">Catalyzes the conversion of 3-dehydroshikimate to protocatechuate (3,4-dihydroxybenzoate), a common intermediate of quinate and shikimate degradation pathways.</text>
</comment>
<evidence type="ECO:0000313" key="3">
    <source>
        <dbReference type="EMBL" id="GAA1957238.1"/>
    </source>
</evidence>
<comment type="caution">
    <text evidence="3">The sequence shown here is derived from an EMBL/GenBank/DDBJ whole genome shotgun (WGS) entry which is preliminary data.</text>
</comment>
<comment type="similarity">
    <text evidence="1">Belongs to the bacterial two-domain DSD family.</text>
</comment>
<dbReference type="InterPro" id="IPR036237">
    <property type="entry name" value="Xyl_isomerase-like_sf"/>
</dbReference>
<accession>A0ABN2QRL6</accession>
<feature type="binding site" evidence="1">
    <location>
        <position position="170"/>
    </location>
    <ligand>
        <name>a divalent metal cation</name>
        <dbReference type="ChEBI" id="CHEBI:60240"/>
        <note>catalytic</note>
    </ligand>
</feature>
<evidence type="ECO:0000313" key="4">
    <source>
        <dbReference type="Proteomes" id="UP001500571"/>
    </source>
</evidence>
<keyword evidence="1" id="KW-0479">Metal-binding</keyword>
<dbReference type="Gene3D" id="3.10.180.10">
    <property type="entry name" value="2,3-Dihydroxybiphenyl 1,2-Dioxygenase, domain 1"/>
    <property type="match status" value="2"/>
</dbReference>
<dbReference type="HAMAP" id="MF_02238">
    <property type="entry name" value="DSD"/>
    <property type="match status" value="1"/>
</dbReference>
<comment type="catalytic activity">
    <reaction evidence="1">
        <text>3-dehydroshikimate = 3,4-dihydroxybenzoate + H2O</text>
        <dbReference type="Rhea" id="RHEA:24848"/>
        <dbReference type="ChEBI" id="CHEBI:15377"/>
        <dbReference type="ChEBI" id="CHEBI:16630"/>
        <dbReference type="ChEBI" id="CHEBI:36241"/>
        <dbReference type="EC" id="4.2.1.118"/>
    </reaction>
</comment>
<keyword evidence="4" id="KW-1185">Reference proteome</keyword>
<proteinExistence type="inferred from homology"/>
<dbReference type="InterPro" id="IPR037523">
    <property type="entry name" value="VOC_core"/>
</dbReference>
<gene>
    <name evidence="3" type="ORF">GCM10009798_15790</name>
</gene>
<protein>
    <recommendedName>
        <fullName evidence="1">3-dehydroshikimate dehydratase</fullName>
        <shortName evidence="1">DSD</shortName>
        <ecNumber evidence="1">4.2.1.118</ecNumber>
    </recommendedName>
</protein>
<evidence type="ECO:0000256" key="1">
    <source>
        <dbReference type="HAMAP-Rule" id="MF_02238"/>
    </source>
</evidence>
<feature type="binding site" evidence="1">
    <location>
        <position position="196"/>
    </location>
    <ligand>
        <name>a divalent metal cation</name>
        <dbReference type="ChEBI" id="CHEBI:60240"/>
        <note>catalytic</note>
    </ligand>
</feature>
<keyword evidence="1" id="KW-0456">Lyase</keyword>
<dbReference type="RefSeq" id="WP_344044154.1">
    <property type="nucleotide sequence ID" value="NZ_BAAAPB010000001.1"/>
</dbReference>
<comment type="caution">
    <text evidence="1">Lacks conserved residue(s) required for the propagation of feature annotation.</text>
</comment>
<dbReference type="GO" id="GO:0016853">
    <property type="term" value="F:isomerase activity"/>
    <property type="evidence" value="ECO:0007669"/>
    <property type="project" value="UniProtKB-KW"/>
</dbReference>
<evidence type="ECO:0000259" key="2">
    <source>
        <dbReference type="PROSITE" id="PS51819"/>
    </source>
</evidence>
<dbReference type="InterPro" id="IPR043700">
    <property type="entry name" value="DSD"/>
</dbReference>
<feature type="domain" description="VOC" evidence="2">
    <location>
        <begin position="418"/>
        <end position="562"/>
    </location>
</feature>
<dbReference type="Proteomes" id="UP001500571">
    <property type="component" value="Unassembled WGS sequence"/>
</dbReference>
<organism evidence="3 4">
    <name type="scientific">Nocardioides panacihumi</name>
    <dbReference type="NCBI Taxonomy" id="400774"/>
    <lineage>
        <taxon>Bacteria</taxon>
        <taxon>Bacillati</taxon>
        <taxon>Actinomycetota</taxon>
        <taxon>Actinomycetes</taxon>
        <taxon>Propionibacteriales</taxon>
        <taxon>Nocardioidaceae</taxon>
        <taxon>Nocardioides</taxon>
    </lineage>
</organism>
<dbReference type="PANTHER" id="PTHR12110:SF21">
    <property type="entry name" value="XYLOSE ISOMERASE-LIKE TIM BARREL DOMAIN-CONTAINING PROTEIN"/>
    <property type="match status" value="1"/>
</dbReference>
<sequence length="596" mass="63934">MSSLRLRRGIATVSLSGLLADKLTAAAAAGFDGVEIFDNDLIASPLSPAEVAKRCADLGLSVDLFQPVRDVEGVSPRAFATAERRFRAKLAVAAGLGARVVLVCSNVQADAVDDPDLSAAQLARLGDLAAEHDIAIAYEALAWGRHVDRVGRAWDIVQLADHSHVTLAVDTFHMLSRGDGAEALDGVPGGRIGFLQVADAPVLDMNVLEWSRHHRSFPGQGTMDVAAVVEKVVSAGYDGPLSLEVFSDVVREAPAADTARDAIRSLAYLEDEVARRLPDAEPVAPATPRRLDGAFVELSSSASLEDLLGRLGFSIAGWHRHKPVVWWRNGGANVLVNQAARTPALGLRASPATDVARRAAQLGWSSVTVDRAADDTPLPGITSPVGIPVFVSGEGSDDWRSDFAEGPQSPGPSDGWAGIDHVGMGVPEGRLNEEVSFLHALLGLQASPLEEFVDPHGRVRSRAFEPCEGDLRLVVNVLDTTDARREARADGINQIAFACHDLVREVRRLRANGVPLIAVPDNYYDDLAARFDLTPDRVTELRELGILYDRVGDGELLQAFTPVLGQGFYLELLERRHGYRGYGAANAHVRLAAQHL</sequence>
<dbReference type="PANTHER" id="PTHR12110">
    <property type="entry name" value="HYDROXYPYRUVATE ISOMERASE"/>
    <property type="match status" value="1"/>
</dbReference>
<dbReference type="InterPro" id="IPR050312">
    <property type="entry name" value="IolE/XylAMocC-like"/>
</dbReference>
<dbReference type="InterPro" id="IPR029068">
    <property type="entry name" value="Glyas_Bleomycin-R_OHBP_Dase"/>
</dbReference>
<dbReference type="EC" id="4.2.1.118" evidence="1"/>
<dbReference type="InterPro" id="IPR013022">
    <property type="entry name" value="Xyl_isomerase-like_TIM-brl"/>
</dbReference>
<keyword evidence="3" id="KW-0413">Isomerase</keyword>
<dbReference type="Pfam" id="PF01261">
    <property type="entry name" value="AP_endonuc_2"/>
    <property type="match status" value="1"/>
</dbReference>
<dbReference type="InterPro" id="IPR004360">
    <property type="entry name" value="Glyas_Fos-R_dOase_dom"/>
</dbReference>
<feature type="binding site" evidence="1">
    <location>
        <position position="139"/>
    </location>
    <ligand>
        <name>a divalent metal cation</name>
        <dbReference type="ChEBI" id="CHEBI:60240"/>
        <note>catalytic</note>
    </ligand>
</feature>
<dbReference type="Pfam" id="PF00903">
    <property type="entry name" value="Glyoxalase"/>
    <property type="match status" value="1"/>
</dbReference>
<dbReference type="SUPFAM" id="SSF51658">
    <property type="entry name" value="Xylose isomerase-like"/>
    <property type="match status" value="1"/>
</dbReference>
<dbReference type="EMBL" id="BAAAPB010000001">
    <property type="protein sequence ID" value="GAA1957238.1"/>
    <property type="molecule type" value="Genomic_DNA"/>
</dbReference>